<feature type="chain" id="PRO_5037948280" description="Carboxypeptidase regulatory-like domain-containing protein" evidence="1">
    <location>
        <begin position="23"/>
        <end position="142"/>
    </location>
</feature>
<reference evidence="2" key="1">
    <citation type="submission" date="2020-04" db="EMBL/GenBank/DDBJ databases">
        <authorList>
            <person name="Zhang T."/>
        </authorList>
    </citation>
    <scope>NUCLEOTIDE SEQUENCE</scope>
    <source>
        <strain evidence="2">HKST-UBA02</strain>
    </source>
</reference>
<dbReference type="EMBL" id="JAGQHS010000181">
    <property type="protein sequence ID" value="MCA9758517.1"/>
    <property type="molecule type" value="Genomic_DNA"/>
</dbReference>
<dbReference type="AlphaFoldDB" id="A0A956NGS1"/>
<feature type="signal peptide" evidence="1">
    <location>
        <begin position="1"/>
        <end position="22"/>
    </location>
</feature>
<evidence type="ECO:0000256" key="1">
    <source>
        <dbReference type="SAM" id="SignalP"/>
    </source>
</evidence>
<reference evidence="2" key="2">
    <citation type="journal article" date="2021" name="Microbiome">
        <title>Successional dynamics and alternative stable states in a saline activated sludge microbial community over 9 years.</title>
        <authorList>
            <person name="Wang Y."/>
            <person name="Ye J."/>
            <person name="Ju F."/>
            <person name="Liu L."/>
            <person name="Boyd J.A."/>
            <person name="Deng Y."/>
            <person name="Parks D.H."/>
            <person name="Jiang X."/>
            <person name="Yin X."/>
            <person name="Woodcroft B.J."/>
            <person name="Tyson G.W."/>
            <person name="Hugenholtz P."/>
            <person name="Polz M.F."/>
            <person name="Zhang T."/>
        </authorList>
    </citation>
    <scope>NUCLEOTIDE SEQUENCE</scope>
    <source>
        <strain evidence="2">HKST-UBA02</strain>
    </source>
</reference>
<evidence type="ECO:0000313" key="3">
    <source>
        <dbReference type="Proteomes" id="UP000739538"/>
    </source>
</evidence>
<keyword evidence="1" id="KW-0732">Signal</keyword>
<gene>
    <name evidence="2" type="ORF">KDA27_22160</name>
</gene>
<dbReference type="PROSITE" id="PS51257">
    <property type="entry name" value="PROKAR_LIPOPROTEIN"/>
    <property type="match status" value="1"/>
</dbReference>
<dbReference type="Proteomes" id="UP000739538">
    <property type="component" value="Unassembled WGS sequence"/>
</dbReference>
<accession>A0A956NGS1</accession>
<evidence type="ECO:0008006" key="4">
    <source>
        <dbReference type="Google" id="ProtNLM"/>
    </source>
</evidence>
<protein>
    <recommendedName>
        <fullName evidence="4">Carboxypeptidase regulatory-like domain-containing protein</fullName>
    </recommendedName>
</protein>
<comment type="caution">
    <text evidence="2">The sequence shown here is derived from an EMBL/GenBank/DDBJ whole genome shotgun (WGS) entry which is preliminary data.</text>
</comment>
<organism evidence="2 3">
    <name type="scientific">Eiseniibacteriota bacterium</name>
    <dbReference type="NCBI Taxonomy" id="2212470"/>
    <lineage>
        <taxon>Bacteria</taxon>
        <taxon>Candidatus Eiseniibacteriota</taxon>
    </lineage>
</organism>
<sequence>MRNGIGMCAALAVCLVVGSSTTGCTVVGGAIGSGFDSDRVLVDAANVDGVLGEWVTCTDADGVRHEGTVSLVSEEYIVVGRDGTGFQSAQSDTVARGEIVSLETGGGNTGTAVGTAIGGAVDVALALTILYANSALGRAGMR</sequence>
<proteinExistence type="predicted"/>
<name>A0A956NGS1_UNCEI</name>
<evidence type="ECO:0000313" key="2">
    <source>
        <dbReference type="EMBL" id="MCA9758517.1"/>
    </source>
</evidence>